<evidence type="ECO:0000256" key="5">
    <source>
        <dbReference type="ARBA" id="ARBA00023137"/>
    </source>
</evidence>
<dbReference type="SMART" id="SM00252">
    <property type="entry name" value="SH2"/>
    <property type="match status" value="1"/>
</dbReference>
<dbReference type="InterPro" id="IPR035849">
    <property type="entry name" value="Fes/Fps/Fer_SH2"/>
</dbReference>
<keyword evidence="4 7" id="KW-0067">ATP-binding</keyword>
<feature type="binding site" evidence="7">
    <location>
        <position position="273"/>
    </location>
    <ligand>
        <name>ATP</name>
        <dbReference type="ChEBI" id="CHEBI:30616"/>
    </ligand>
</feature>
<feature type="domain" description="SH2" evidence="10">
    <location>
        <begin position="138"/>
        <end position="228"/>
    </location>
</feature>
<proteinExistence type="inferred from homology"/>
<gene>
    <name evidence="12" type="ORF">TCNE_LOCUS13298</name>
</gene>
<evidence type="ECO:0000256" key="1">
    <source>
        <dbReference type="ARBA" id="ARBA00022679"/>
    </source>
</evidence>
<dbReference type="InterPro" id="IPR020635">
    <property type="entry name" value="Tyr_kinase_cat_dom"/>
</dbReference>
<feature type="region of interest" description="Disordered" evidence="9">
    <location>
        <begin position="62"/>
        <end position="119"/>
    </location>
</feature>
<evidence type="ECO:0000259" key="11">
    <source>
        <dbReference type="PROSITE" id="PS50011"/>
    </source>
</evidence>
<feature type="domain" description="Protein kinase" evidence="11">
    <location>
        <begin position="240"/>
        <end position="366"/>
    </location>
</feature>
<dbReference type="SUPFAM" id="SSF55550">
    <property type="entry name" value="SH2 domain"/>
    <property type="match status" value="1"/>
</dbReference>
<keyword evidence="2 7" id="KW-0547">Nucleotide-binding</keyword>
<evidence type="ECO:0000313" key="14">
    <source>
        <dbReference type="WBParaSite" id="TCNE_0001329801-mRNA-1"/>
    </source>
</evidence>
<dbReference type="InterPro" id="IPR050198">
    <property type="entry name" value="Non-receptor_tyrosine_kinases"/>
</dbReference>
<feature type="compositionally biased region" description="Polar residues" evidence="9">
    <location>
        <begin position="87"/>
        <end position="97"/>
    </location>
</feature>
<dbReference type="InterPro" id="IPR017441">
    <property type="entry name" value="Protein_kinase_ATP_BS"/>
</dbReference>
<dbReference type="InterPro" id="IPR001245">
    <property type="entry name" value="Ser-Thr/Tyr_kinase_cat_dom"/>
</dbReference>
<dbReference type="PANTHER" id="PTHR24418">
    <property type="entry name" value="TYROSINE-PROTEIN KINASE"/>
    <property type="match status" value="1"/>
</dbReference>
<organism evidence="13 14">
    <name type="scientific">Toxocara canis</name>
    <name type="common">Canine roundworm</name>
    <dbReference type="NCBI Taxonomy" id="6265"/>
    <lineage>
        <taxon>Eukaryota</taxon>
        <taxon>Metazoa</taxon>
        <taxon>Ecdysozoa</taxon>
        <taxon>Nematoda</taxon>
        <taxon>Chromadorea</taxon>
        <taxon>Rhabditida</taxon>
        <taxon>Spirurina</taxon>
        <taxon>Ascaridomorpha</taxon>
        <taxon>Ascaridoidea</taxon>
        <taxon>Toxocaridae</taxon>
        <taxon>Toxocara</taxon>
    </lineage>
</organism>
<evidence type="ECO:0000256" key="6">
    <source>
        <dbReference type="PROSITE-ProRule" id="PRU00191"/>
    </source>
</evidence>
<keyword evidence="3 8" id="KW-0418">Kinase</keyword>
<dbReference type="GO" id="GO:0004715">
    <property type="term" value="F:non-membrane spanning protein tyrosine kinase activity"/>
    <property type="evidence" value="ECO:0007669"/>
    <property type="project" value="UniProtKB-EC"/>
</dbReference>
<dbReference type="CDD" id="cd10361">
    <property type="entry name" value="SH2_Fps_family"/>
    <property type="match status" value="1"/>
</dbReference>
<protein>
    <recommendedName>
        <fullName evidence="8">Tyrosine-protein kinase</fullName>
        <ecNumber evidence="8">2.7.10.2</ecNumber>
    </recommendedName>
</protein>
<evidence type="ECO:0000313" key="12">
    <source>
        <dbReference type="EMBL" id="VDM44619.1"/>
    </source>
</evidence>
<dbReference type="GO" id="GO:0005524">
    <property type="term" value="F:ATP binding"/>
    <property type="evidence" value="ECO:0007669"/>
    <property type="project" value="UniProtKB-UniRule"/>
</dbReference>
<dbReference type="PROSITE" id="PS00107">
    <property type="entry name" value="PROTEIN_KINASE_ATP"/>
    <property type="match status" value="1"/>
</dbReference>
<dbReference type="InterPro" id="IPR000980">
    <property type="entry name" value="SH2"/>
</dbReference>
<evidence type="ECO:0000256" key="8">
    <source>
        <dbReference type="RuleBase" id="RU362096"/>
    </source>
</evidence>
<comment type="similarity">
    <text evidence="8">Belongs to the protein kinase superfamily. Tyr protein kinase family.</text>
</comment>
<dbReference type="InterPro" id="IPR036860">
    <property type="entry name" value="SH2_dom_sf"/>
</dbReference>
<dbReference type="EC" id="2.7.10.2" evidence="8"/>
<feature type="compositionally biased region" description="Polar residues" evidence="9">
    <location>
        <begin position="62"/>
        <end position="74"/>
    </location>
</feature>
<dbReference type="SMART" id="SM00219">
    <property type="entry name" value="TyrKc"/>
    <property type="match status" value="1"/>
</dbReference>
<dbReference type="PROSITE" id="PS50001">
    <property type="entry name" value="SH2"/>
    <property type="match status" value="1"/>
</dbReference>
<dbReference type="Pfam" id="PF07714">
    <property type="entry name" value="PK_Tyr_Ser-Thr"/>
    <property type="match status" value="1"/>
</dbReference>
<dbReference type="WBParaSite" id="TCNE_0001329801-mRNA-1">
    <property type="protein sequence ID" value="TCNE_0001329801-mRNA-1"/>
    <property type="gene ID" value="TCNE_0001329801"/>
</dbReference>
<dbReference type="EMBL" id="UYWY01021661">
    <property type="protein sequence ID" value="VDM44619.1"/>
    <property type="molecule type" value="Genomic_DNA"/>
</dbReference>
<sequence length="366" mass="41438">MASFCVDASLDFSKIMPRKSRKRLNRVSGFIGKHLVGPIPAFPPPNPLKWYQSAISKCASNAKFDSNVQPTSNRESSRASTREGETRSSTGEMSTSKSGRESQISRKSTRQKRDDEPDNAAEMALYEKEKETLMHEEWYHGLMPRDEIEAMLKRDGDFLVRKTEVAQKTRFAVSVFYKGRIRHLLLNCSHGLWSLRGVRKPSLAELIEYYFLSRQPVQGDGTILSNPIKRPPYYILHEHIIIGKRLGGGAFGDVHIGVWKKSDKEEVNVAIKKFKGVMTKKERVEFVREASIMRKFHHPNIVGVLGVAAQEQPLLILMDLAPNGALNSYLKKHPETSTDRLVRFITDAARGMCYLSASKVKLVLYS</sequence>
<dbReference type="Gene3D" id="3.30.505.10">
    <property type="entry name" value="SH2 domain"/>
    <property type="match status" value="1"/>
</dbReference>
<name>A0A183UXS8_TOXCA</name>
<dbReference type="InterPro" id="IPR011009">
    <property type="entry name" value="Kinase-like_dom_sf"/>
</dbReference>
<keyword evidence="6" id="KW-0727">SH2 domain</keyword>
<reference evidence="14" key="1">
    <citation type="submission" date="2016-06" db="UniProtKB">
        <authorList>
            <consortium name="WormBaseParasite"/>
        </authorList>
    </citation>
    <scope>IDENTIFICATION</scope>
</reference>
<dbReference type="Pfam" id="PF00017">
    <property type="entry name" value="SH2"/>
    <property type="match status" value="1"/>
</dbReference>
<dbReference type="Gene3D" id="1.10.510.10">
    <property type="entry name" value="Transferase(Phosphotransferase) domain 1"/>
    <property type="match status" value="1"/>
</dbReference>
<evidence type="ECO:0000256" key="3">
    <source>
        <dbReference type="ARBA" id="ARBA00022777"/>
    </source>
</evidence>
<keyword evidence="5 8" id="KW-0829">Tyrosine-protein kinase</keyword>
<comment type="catalytic activity">
    <reaction evidence="8">
        <text>L-tyrosyl-[protein] + ATP = O-phospho-L-tyrosyl-[protein] + ADP + H(+)</text>
        <dbReference type="Rhea" id="RHEA:10596"/>
        <dbReference type="Rhea" id="RHEA-COMP:10136"/>
        <dbReference type="Rhea" id="RHEA-COMP:20101"/>
        <dbReference type="ChEBI" id="CHEBI:15378"/>
        <dbReference type="ChEBI" id="CHEBI:30616"/>
        <dbReference type="ChEBI" id="CHEBI:46858"/>
        <dbReference type="ChEBI" id="CHEBI:61978"/>
        <dbReference type="ChEBI" id="CHEBI:456216"/>
        <dbReference type="EC" id="2.7.10.2"/>
    </reaction>
</comment>
<feature type="compositionally biased region" description="Basic and acidic residues" evidence="9">
    <location>
        <begin position="75"/>
        <end position="86"/>
    </location>
</feature>
<reference evidence="12 13" key="2">
    <citation type="submission" date="2018-11" db="EMBL/GenBank/DDBJ databases">
        <authorList>
            <consortium name="Pathogen Informatics"/>
        </authorList>
    </citation>
    <scope>NUCLEOTIDE SEQUENCE [LARGE SCALE GENOMIC DNA]</scope>
</reference>
<evidence type="ECO:0000256" key="7">
    <source>
        <dbReference type="PROSITE-ProRule" id="PRU10141"/>
    </source>
</evidence>
<evidence type="ECO:0000256" key="9">
    <source>
        <dbReference type="SAM" id="MobiDB-lite"/>
    </source>
</evidence>
<evidence type="ECO:0000313" key="13">
    <source>
        <dbReference type="Proteomes" id="UP000050794"/>
    </source>
</evidence>
<dbReference type="AlphaFoldDB" id="A0A183UXS8"/>
<keyword evidence="13" id="KW-1185">Reference proteome</keyword>
<evidence type="ECO:0000256" key="4">
    <source>
        <dbReference type="ARBA" id="ARBA00022840"/>
    </source>
</evidence>
<keyword evidence="1 8" id="KW-0808">Transferase</keyword>
<dbReference type="PROSITE" id="PS50011">
    <property type="entry name" value="PROTEIN_KINASE_DOM"/>
    <property type="match status" value="1"/>
</dbReference>
<dbReference type="SUPFAM" id="SSF56112">
    <property type="entry name" value="Protein kinase-like (PK-like)"/>
    <property type="match status" value="1"/>
</dbReference>
<evidence type="ECO:0000256" key="2">
    <source>
        <dbReference type="ARBA" id="ARBA00022741"/>
    </source>
</evidence>
<dbReference type="InterPro" id="IPR000719">
    <property type="entry name" value="Prot_kinase_dom"/>
</dbReference>
<evidence type="ECO:0000259" key="10">
    <source>
        <dbReference type="PROSITE" id="PS50001"/>
    </source>
</evidence>
<accession>A0A183UXS8</accession>
<dbReference type="Proteomes" id="UP000050794">
    <property type="component" value="Unassembled WGS sequence"/>
</dbReference>